<proteinExistence type="predicted"/>
<gene>
    <name evidence="2" type="ORF">DSYM_06810</name>
</gene>
<sequence>MASEPATQRADIRPALAYDAEQLAAACRELGLSLLVAYGSRAGATSVPPGPDSDLDLALAGPGLHGWERMSACLAALGEVFPDYPIDAVFLSEADPLFRWEIMRNGRLLYGDPIRFLEYRAFAYKDYIDSADLRRLEASLFRKRMDWIRNELHAAA</sequence>
<dbReference type="CDD" id="cd05403">
    <property type="entry name" value="NT_KNTase_like"/>
    <property type="match status" value="1"/>
</dbReference>
<dbReference type="Proteomes" id="UP000662914">
    <property type="component" value="Chromosome"/>
</dbReference>
<dbReference type="Gene3D" id="3.30.460.10">
    <property type="entry name" value="Beta Polymerase, domain 2"/>
    <property type="match status" value="1"/>
</dbReference>
<name>A0A809RKK1_9PROT</name>
<dbReference type="InterPro" id="IPR043519">
    <property type="entry name" value="NT_sf"/>
</dbReference>
<dbReference type="InterPro" id="IPR041633">
    <property type="entry name" value="Polbeta"/>
</dbReference>
<evidence type="ECO:0000313" key="2">
    <source>
        <dbReference type="EMBL" id="BBO19982.1"/>
    </source>
</evidence>
<protein>
    <recommendedName>
        <fullName evidence="1">Polymerase beta nucleotidyltransferase domain-containing protein</fullName>
    </recommendedName>
</protein>
<dbReference type="EMBL" id="AP021857">
    <property type="protein sequence ID" value="BBO19982.1"/>
    <property type="molecule type" value="Genomic_DNA"/>
</dbReference>
<dbReference type="Pfam" id="PF18765">
    <property type="entry name" value="Polbeta"/>
    <property type="match status" value="1"/>
</dbReference>
<feature type="domain" description="Polymerase beta nucleotidyltransferase" evidence="1">
    <location>
        <begin position="32"/>
        <end position="111"/>
    </location>
</feature>
<dbReference type="SUPFAM" id="SSF81301">
    <property type="entry name" value="Nucleotidyltransferase"/>
    <property type="match status" value="1"/>
</dbReference>
<evidence type="ECO:0000313" key="3">
    <source>
        <dbReference type="Proteomes" id="UP000662914"/>
    </source>
</evidence>
<accession>A0A809RKK1</accession>
<dbReference type="AlphaFoldDB" id="A0A809RKK1"/>
<evidence type="ECO:0000259" key="1">
    <source>
        <dbReference type="Pfam" id="PF18765"/>
    </source>
</evidence>
<reference evidence="2" key="1">
    <citation type="journal article" name="DNA Res.">
        <title>The physiological potential of anammox bacteria as revealed by their core genome structure.</title>
        <authorList>
            <person name="Okubo T."/>
            <person name="Toyoda A."/>
            <person name="Fukuhara K."/>
            <person name="Uchiyama I."/>
            <person name="Harigaya Y."/>
            <person name="Kuroiwa M."/>
            <person name="Suzuki T."/>
            <person name="Murakami Y."/>
            <person name="Suwa Y."/>
            <person name="Takami H."/>
        </authorList>
    </citation>
    <scope>NUCLEOTIDE SEQUENCE</scope>
    <source>
        <strain evidence="2">317325-3</strain>
    </source>
</reference>
<organism evidence="2 3">
    <name type="scientific">Candidatus Desulfobacillus denitrificans</name>
    <dbReference type="NCBI Taxonomy" id="2608985"/>
    <lineage>
        <taxon>Bacteria</taxon>
        <taxon>Pseudomonadati</taxon>
        <taxon>Pseudomonadota</taxon>
        <taxon>Betaproteobacteria</taxon>
        <taxon>Candidatus Desulfobacillus</taxon>
    </lineage>
</organism>
<dbReference type="KEGG" id="ddz:DSYM_06810"/>